<gene>
    <name evidence="1" type="ORF">H0H81_001774</name>
</gene>
<comment type="caution">
    <text evidence="1">The sequence shown here is derived from an EMBL/GenBank/DDBJ whole genome shotgun (WGS) entry which is preliminary data.</text>
</comment>
<dbReference type="AlphaFoldDB" id="A0A9P7GHN5"/>
<proteinExistence type="predicted"/>
<reference evidence="1" key="2">
    <citation type="submission" date="2021-10" db="EMBL/GenBank/DDBJ databases">
        <title>Phylogenomics reveals ancestral predisposition of the termite-cultivated fungus Termitomyces towards a domesticated lifestyle.</title>
        <authorList>
            <person name="Auxier B."/>
            <person name="Grum-Grzhimaylo A."/>
            <person name="Cardenas M.E."/>
            <person name="Lodge J.D."/>
            <person name="Laessoe T."/>
            <person name="Pedersen O."/>
            <person name="Smith M.E."/>
            <person name="Kuyper T.W."/>
            <person name="Franco-Molano E.A."/>
            <person name="Baroni T.J."/>
            <person name="Aanen D.K."/>
        </authorList>
    </citation>
    <scope>NUCLEOTIDE SEQUENCE</scope>
    <source>
        <strain evidence="1">D49</strain>
    </source>
</reference>
<reference evidence="1" key="1">
    <citation type="submission" date="2021-02" db="EMBL/GenBank/DDBJ databases">
        <authorList>
            <person name="Nieuwenhuis M."/>
            <person name="Van De Peppel L.J.J."/>
        </authorList>
    </citation>
    <scope>NUCLEOTIDE SEQUENCE</scope>
    <source>
        <strain evidence="1">D49</strain>
    </source>
</reference>
<evidence type="ECO:0000313" key="1">
    <source>
        <dbReference type="EMBL" id="KAG5649849.1"/>
    </source>
</evidence>
<accession>A0A9P7GHN5</accession>
<sequence>DLFQTKEQIQSIRLRYMNRLAVTAIMFRDFRRTIIELIRCSYWNASPPIIEFALERANASRAQARSSFMVLEYYRELFKAHLNVQLPSHTFLVINDNWLADLGQYGLMDLPLGKPIFPKRPRDL</sequence>
<dbReference type="EMBL" id="JABCKI010000673">
    <property type="protein sequence ID" value="KAG5649849.1"/>
    <property type="molecule type" value="Genomic_DNA"/>
</dbReference>
<protein>
    <submittedName>
        <fullName evidence="1">Uncharacterized protein</fullName>
    </submittedName>
</protein>
<name>A0A9P7GHN5_9AGAR</name>
<keyword evidence="2" id="KW-1185">Reference proteome</keyword>
<evidence type="ECO:0000313" key="2">
    <source>
        <dbReference type="Proteomes" id="UP000717328"/>
    </source>
</evidence>
<feature type="non-terminal residue" evidence="1">
    <location>
        <position position="124"/>
    </location>
</feature>
<dbReference type="Proteomes" id="UP000717328">
    <property type="component" value="Unassembled WGS sequence"/>
</dbReference>
<organism evidence="1 2">
    <name type="scientific">Sphagnurus paluster</name>
    <dbReference type="NCBI Taxonomy" id="117069"/>
    <lineage>
        <taxon>Eukaryota</taxon>
        <taxon>Fungi</taxon>
        <taxon>Dikarya</taxon>
        <taxon>Basidiomycota</taxon>
        <taxon>Agaricomycotina</taxon>
        <taxon>Agaricomycetes</taxon>
        <taxon>Agaricomycetidae</taxon>
        <taxon>Agaricales</taxon>
        <taxon>Tricholomatineae</taxon>
        <taxon>Lyophyllaceae</taxon>
        <taxon>Sphagnurus</taxon>
    </lineage>
</organism>